<keyword evidence="2" id="KW-1185">Reference proteome</keyword>
<reference evidence="1" key="1">
    <citation type="submission" date="2022-05" db="EMBL/GenBank/DDBJ databases">
        <title>Brevundimonas albigilva TT17 genome sequence.</title>
        <authorList>
            <person name="Lee K."/>
            <person name="Son H."/>
        </authorList>
    </citation>
    <scope>NUCLEOTIDE SEQUENCE</scope>
    <source>
        <strain evidence="1">TT17</strain>
    </source>
</reference>
<evidence type="ECO:0000313" key="1">
    <source>
        <dbReference type="EMBL" id="URI15321.1"/>
    </source>
</evidence>
<name>A0ABY4SN99_9CAUL</name>
<organism evidence="1 2">
    <name type="scientific">Brevundimonas albigilva</name>
    <dbReference type="NCBI Taxonomy" id="1312364"/>
    <lineage>
        <taxon>Bacteria</taxon>
        <taxon>Pseudomonadati</taxon>
        <taxon>Pseudomonadota</taxon>
        <taxon>Alphaproteobacteria</taxon>
        <taxon>Caulobacterales</taxon>
        <taxon>Caulobacteraceae</taxon>
        <taxon>Brevundimonas</taxon>
    </lineage>
</organism>
<protein>
    <submittedName>
        <fullName evidence="1">Uncharacterized protein</fullName>
    </submittedName>
</protein>
<evidence type="ECO:0000313" key="2">
    <source>
        <dbReference type="Proteomes" id="UP001055429"/>
    </source>
</evidence>
<gene>
    <name evidence="1" type="ORF">M8231_16275</name>
</gene>
<proteinExistence type="predicted"/>
<sequence length="81" mass="8494">MADDPRIINLAAVRTARTAPPTHTFSSEEEAAAAVRAALDTLAAACTTINLFTPFTTVDDWAGLISDGFRNRMASRIGGAA</sequence>
<dbReference type="EMBL" id="CP097649">
    <property type="protein sequence ID" value="URI15321.1"/>
    <property type="molecule type" value="Genomic_DNA"/>
</dbReference>
<dbReference type="RefSeq" id="WP_249751731.1">
    <property type="nucleotide sequence ID" value="NZ_CP097298.1"/>
</dbReference>
<dbReference type="Proteomes" id="UP001055429">
    <property type="component" value="Chromosome"/>
</dbReference>
<accession>A0ABY4SN99</accession>